<dbReference type="OrthoDB" id="9807255at2"/>
<dbReference type="RefSeq" id="WP_129334323.1">
    <property type="nucleotide sequence ID" value="NZ_SDVB01000380.1"/>
</dbReference>
<dbReference type="InterPro" id="IPR051534">
    <property type="entry name" value="CBASS_pafABC_assoc_protein"/>
</dbReference>
<dbReference type="SUPFAM" id="SSF46785">
    <property type="entry name" value="Winged helix' DNA-binding domain"/>
    <property type="match status" value="1"/>
</dbReference>
<dbReference type="InterPro" id="IPR036388">
    <property type="entry name" value="WH-like_DNA-bd_sf"/>
</dbReference>
<sequence>MSRSERLLQLLQVLRQHRRPVSGRVLAETLGISLRTLYRDIASLQTQGADIDGEAGVGYMLRPGYMLPPLMFSPEEIEALVLGFRWVASRGDGGLNDAAHNALAKIEAVLPTDLRQHLSTSGLMVGPGGKTNDGIVDVALVRQAIRAEHKLRIGYRDGDGSSSERDIWPIALGYFDSQRIIVAWCEMREGFRHFRTDRLTALENLAVRYPKRRLQLVREWRQLQGISAPPF</sequence>
<comment type="caution">
    <text evidence="3">The sequence shown here is derived from an EMBL/GenBank/DDBJ whole genome shotgun (WGS) entry which is preliminary data.</text>
</comment>
<name>A0A4Q2SAH2_9HYPH</name>
<evidence type="ECO:0000259" key="1">
    <source>
        <dbReference type="Pfam" id="PF08279"/>
    </source>
</evidence>
<accession>A0A4Q2SAH2</accession>
<evidence type="ECO:0000313" key="3">
    <source>
        <dbReference type="EMBL" id="RYB97985.1"/>
    </source>
</evidence>
<dbReference type="AlphaFoldDB" id="A0A4Q2SAH2"/>
<dbReference type="Gene3D" id="1.10.10.10">
    <property type="entry name" value="Winged helix-like DNA-binding domain superfamily/Winged helix DNA-binding domain"/>
    <property type="match status" value="1"/>
</dbReference>
<feature type="domain" description="Helix-turn-helix type 11" evidence="1">
    <location>
        <begin position="6"/>
        <end position="59"/>
    </location>
</feature>
<feature type="domain" description="WYL" evidence="2">
    <location>
        <begin position="139"/>
        <end position="203"/>
    </location>
</feature>
<dbReference type="Pfam" id="PF08279">
    <property type="entry name" value="HTH_11"/>
    <property type="match status" value="1"/>
</dbReference>
<dbReference type="InterPro" id="IPR036390">
    <property type="entry name" value="WH_DNA-bd_sf"/>
</dbReference>
<dbReference type="InterPro" id="IPR013196">
    <property type="entry name" value="HTH_11"/>
</dbReference>
<dbReference type="Pfam" id="PF13280">
    <property type="entry name" value="WYL"/>
    <property type="match status" value="1"/>
</dbReference>
<dbReference type="PANTHER" id="PTHR34580">
    <property type="match status" value="1"/>
</dbReference>
<reference evidence="3 4" key="1">
    <citation type="submission" date="2019-01" db="EMBL/GenBank/DDBJ databases">
        <authorList>
            <person name="Deng T."/>
        </authorList>
    </citation>
    <scope>NUCLEOTIDE SEQUENCE [LARGE SCALE GENOMIC DNA]</scope>
    <source>
        <strain evidence="3 4">F8825</strain>
    </source>
</reference>
<dbReference type="Proteomes" id="UP000291088">
    <property type="component" value="Unassembled WGS sequence"/>
</dbReference>
<dbReference type="InterPro" id="IPR026881">
    <property type="entry name" value="WYL_dom"/>
</dbReference>
<evidence type="ECO:0000313" key="4">
    <source>
        <dbReference type="Proteomes" id="UP000291088"/>
    </source>
</evidence>
<protein>
    <submittedName>
        <fullName evidence="3">YafY family transcriptional regulator</fullName>
    </submittedName>
</protein>
<evidence type="ECO:0000259" key="2">
    <source>
        <dbReference type="Pfam" id="PF13280"/>
    </source>
</evidence>
<keyword evidence="4" id="KW-1185">Reference proteome</keyword>
<organism evidence="3 4">
    <name type="scientific">Ciceribacter ferrooxidans</name>
    <dbReference type="NCBI Taxonomy" id="2509717"/>
    <lineage>
        <taxon>Bacteria</taxon>
        <taxon>Pseudomonadati</taxon>
        <taxon>Pseudomonadota</taxon>
        <taxon>Alphaproteobacteria</taxon>
        <taxon>Hyphomicrobiales</taxon>
        <taxon>Rhizobiaceae</taxon>
        <taxon>Ciceribacter</taxon>
    </lineage>
</organism>
<proteinExistence type="predicted"/>
<dbReference type="EMBL" id="SDVB01000380">
    <property type="protein sequence ID" value="RYB97985.1"/>
    <property type="molecule type" value="Genomic_DNA"/>
</dbReference>
<dbReference type="PROSITE" id="PS52050">
    <property type="entry name" value="WYL"/>
    <property type="match status" value="1"/>
</dbReference>
<dbReference type="PANTHER" id="PTHR34580:SF3">
    <property type="entry name" value="PROTEIN PAFB"/>
    <property type="match status" value="1"/>
</dbReference>
<gene>
    <name evidence="3" type="ORF">EUU22_23130</name>
</gene>